<dbReference type="AlphaFoldDB" id="A0A1V6T0E1"/>
<reference evidence="3" key="1">
    <citation type="journal article" date="2017" name="Nat. Microbiol.">
        <title>Global analysis of biosynthetic gene clusters reveals vast potential of secondary metabolite production in Penicillium species.</title>
        <authorList>
            <person name="Nielsen J.C."/>
            <person name="Grijseels S."/>
            <person name="Prigent S."/>
            <person name="Ji B."/>
            <person name="Dainat J."/>
            <person name="Nielsen K.F."/>
            <person name="Frisvad J.C."/>
            <person name="Workman M."/>
            <person name="Nielsen J."/>
        </authorList>
    </citation>
    <scope>NUCLEOTIDE SEQUENCE [LARGE SCALE GENOMIC DNA]</scope>
    <source>
        <strain evidence="3">IBT 14082</strain>
    </source>
</reference>
<feature type="compositionally biased region" description="Basic residues" evidence="1">
    <location>
        <begin position="67"/>
        <end position="76"/>
    </location>
</feature>
<evidence type="ECO:0000313" key="2">
    <source>
        <dbReference type="EMBL" id="OQE19213.1"/>
    </source>
</evidence>
<accession>A0A1V6T0E1</accession>
<dbReference type="OrthoDB" id="4479239at2759"/>
<protein>
    <submittedName>
        <fullName evidence="2">Uncharacterized protein</fullName>
    </submittedName>
</protein>
<organism evidence="2 3">
    <name type="scientific">Penicillium flavigenum</name>
    <dbReference type="NCBI Taxonomy" id="254877"/>
    <lineage>
        <taxon>Eukaryota</taxon>
        <taxon>Fungi</taxon>
        <taxon>Dikarya</taxon>
        <taxon>Ascomycota</taxon>
        <taxon>Pezizomycotina</taxon>
        <taxon>Eurotiomycetes</taxon>
        <taxon>Eurotiomycetidae</taxon>
        <taxon>Eurotiales</taxon>
        <taxon>Aspergillaceae</taxon>
        <taxon>Penicillium</taxon>
    </lineage>
</organism>
<evidence type="ECO:0000313" key="3">
    <source>
        <dbReference type="Proteomes" id="UP000191342"/>
    </source>
</evidence>
<name>A0A1V6T0E1_9EURO</name>
<keyword evidence="3" id="KW-1185">Reference proteome</keyword>
<evidence type="ECO:0000256" key="1">
    <source>
        <dbReference type="SAM" id="MobiDB-lite"/>
    </source>
</evidence>
<sequence>MIVSCHERFPRAHPTLALFHPISLIHTSSITPMKKIKKAVRRIKVRASATHKRIRGQFSAMRERIRGRLSAKRKSNKATTSEDAASDVPHESDVDGASEAPAPEFLTESDRAIEAAAGFTVSRVPLESDQAMNTVPTLKRIPHAYSDAPLHYISHTVDDELKERLLLQFGTEWESYENRFLSDMERFPPAVLEDRQSPCPLAWLPLKVRAKIWKYAFDDSKDAIFLTKNGMVPKIPTAMRFVSLNWMSEAWFAYVNALSNRTLVLMDFPRHAYLQRPCPVIEALMTVRLREVKFALGDNDPMKANKRTWQFAHFIVKQRNRGFLTVRTLVIELKKNWASSHFNELDLAELLTSGAFTQIERIRIHGMITSKRLDRLLERARQVAQVSM</sequence>
<gene>
    <name evidence="2" type="ORF">PENFLA_c019G07245</name>
</gene>
<dbReference type="EMBL" id="MLQL01000019">
    <property type="protein sequence ID" value="OQE19213.1"/>
    <property type="molecule type" value="Genomic_DNA"/>
</dbReference>
<dbReference type="Proteomes" id="UP000191342">
    <property type="component" value="Unassembled WGS sequence"/>
</dbReference>
<proteinExistence type="predicted"/>
<comment type="caution">
    <text evidence="2">The sequence shown here is derived from an EMBL/GenBank/DDBJ whole genome shotgun (WGS) entry which is preliminary data.</text>
</comment>
<feature type="region of interest" description="Disordered" evidence="1">
    <location>
        <begin position="62"/>
        <end position="100"/>
    </location>
</feature>
<dbReference type="STRING" id="254877.A0A1V6T0E1"/>